<dbReference type="InterPro" id="IPR039553">
    <property type="entry name" value="Prefoldin-like"/>
</dbReference>
<dbReference type="EMBL" id="JBBWRZ010000006">
    <property type="protein sequence ID" value="KAK8234050.1"/>
    <property type="molecule type" value="Genomic_DNA"/>
</dbReference>
<dbReference type="InterPro" id="IPR009053">
    <property type="entry name" value="Prefoldin"/>
</dbReference>
<gene>
    <name evidence="4" type="ORF">HDK90DRAFT_454519</name>
</gene>
<evidence type="ECO:0000256" key="1">
    <source>
        <dbReference type="SAM" id="Coils"/>
    </source>
</evidence>
<evidence type="ECO:0000313" key="4">
    <source>
        <dbReference type="EMBL" id="KAK8234050.1"/>
    </source>
</evidence>
<feature type="domain" description="DUF3835" evidence="3">
    <location>
        <begin position="462"/>
        <end position="542"/>
    </location>
</feature>
<keyword evidence="1" id="KW-0175">Coiled coil</keyword>
<feature type="region of interest" description="Disordered" evidence="2">
    <location>
        <begin position="184"/>
        <end position="211"/>
    </location>
</feature>
<comment type="caution">
    <text evidence="4">The sequence shown here is derived from an EMBL/GenBank/DDBJ whole genome shotgun (WGS) entry which is preliminary data.</text>
</comment>
<sequence>MAQATPMNAEARDHLSDLERQRLRLEDQLEQLRKSLRHWQTWDAEYEGLKEEIQALQEKEKGDPSADQILAAGRDFAGELVNEKEIRELLGPNLQRAAGQVIDVISRRQDYVQQNVTTVQKQVDATEDKLNKVLIISNPSLQDEEGGPLMDIREELDDEGNVVTSSVQKAGASAPKIVEALRKAGPPAAAAPAASSQPQAEPEPVQRTESLQSYANFKPGSRIVELDDNDMVINAEQAGVPPAVIPDDESPEDAALRREMLEYSLNEVGNVVAELDLYNDTDDDDDDWVSEDDDYDEDEEIEEDEWGRSRPTVSEEYVQKMRELEEKLNARMIENVGPQAPADADVNEVLQQAQGFHRLVVKTDEQIPPALLPRRAQEVEKEGTTNGTAPSASPVPERKKSRAAPSSQPSATTTTTPTPSLQQQEEAAPKKRQSRFKSARAAASDSDPALPHTPTPPTNATIASNILERPPSVTRAPPSAEDAAIDPATLSSELMSEYHRARNRLIARQPGGFMAREGEATEGVEREDGRVRKVSRFKAARVRGPGPV</sequence>
<dbReference type="InterPro" id="IPR024325">
    <property type="entry name" value="DUF3835"/>
</dbReference>
<keyword evidence="5" id="KW-1185">Reference proteome</keyword>
<dbReference type="Gene3D" id="1.10.287.370">
    <property type="match status" value="1"/>
</dbReference>
<name>A0ABR1YNM6_9PEZI</name>
<dbReference type="PANTHER" id="PTHR15111:SF0">
    <property type="entry name" value="UNCONVENTIONAL PREFOLDIN RPB5 INTERACTOR 1"/>
    <property type="match status" value="1"/>
</dbReference>
<feature type="compositionally biased region" description="Low complexity" evidence="2">
    <location>
        <begin position="186"/>
        <end position="203"/>
    </location>
</feature>
<dbReference type="SUPFAM" id="SSF46579">
    <property type="entry name" value="Prefoldin"/>
    <property type="match status" value="1"/>
</dbReference>
<feature type="coiled-coil region" evidence="1">
    <location>
        <begin position="8"/>
        <end position="59"/>
    </location>
</feature>
<protein>
    <submittedName>
        <fullName evidence="4">Prefoldin subunit-domain-containing protein</fullName>
    </submittedName>
</protein>
<dbReference type="Pfam" id="PF13758">
    <property type="entry name" value="Prefoldin_3"/>
    <property type="match status" value="1"/>
</dbReference>
<feature type="compositionally biased region" description="Low complexity" evidence="2">
    <location>
        <begin position="403"/>
        <end position="424"/>
    </location>
</feature>
<dbReference type="PANTHER" id="PTHR15111">
    <property type="entry name" value="RNA POLYMERASE II SUBUNIT 5-MEDIATING PROTEIN NNX3"/>
    <property type="match status" value="1"/>
</dbReference>
<accession>A0ABR1YNM6</accession>
<dbReference type="InterPro" id="IPR052255">
    <property type="entry name" value="RNA_pol_II_subunit5-mediator"/>
</dbReference>
<dbReference type="Proteomes" id="UP001492380">
    <property type="component" value="Unassembled WGS sequence"/>
</dbReference>
<evidence type="ECO:0000259" key="3">
    <source>
        <dbReference type="Pfam" id="PF12927"/>
    </source>
</evidence>
<dbReference type="Pfam" id="PF12927">
    <property type="entry name" value="DUF3835"/>
    <property type="match status" value="2"/>
</dbReference>
<organism evidence="4 5">
    <name type="scientific">Phyllosticta capitalensis</name>
    <dbReference type="NCBI Taxonomy" id="121624"/>
    <lineage>
        <taxon>Eukaryota</taxon>
        <taxon>Fungi</taxon>
        <taxon>Dikarya</taxon>
        <taxon>Ascomycota</taxon>
        <taxon>Pezizomycotina</taxon>
        <taxon>Dothideomycetes</taxon>
        <taxon>Dothideomycetes incertae sedis</taxon>
        <taxon>Botryosphaeriales</taxon>
        <taxon>Phyllostictaceae</taxon>
        <taxon>Phyllosticta</taxon>
    </lineage>
</organism>
<feature type="compositionally biased region" description="Acidic residues" evidence="2">
    <location>
        <begin position="278"/>
        <end position="305"/>
    </location>
</feature>
<feature type="region of interest" description="Disordered" evidence="2">
    <location>
        <begin position="361"/>
        <end position="488"/>
    </location>
</feature>
<evidence type="ECO:0000313" key="5">
    <source>
        <dbReference type="Proteomes" id="UP001492380"/>
    </source>
</evidence>
<feature type="domain" description="DUF3835" evidence="3">
    <location>
        <begin position="420"/>
        <end position="440"/>
    </location>
</feature>
<evidence type="ECO:0000256" key="2">
    <source>
        <dbReference type="SAM" id="MobiDB-lite"/>
    </source>
</evidence>
<proteinExistence type="predicted"/>
<reference evidence="4 5" key="1">
    <citation type="submission" date="2024-04" db="EMBL/GenBank/DDBJ databases">
        <title>Phyllosticta paracitricarpa is synonymous to the EU quarantine fungus P. citricarpa based on phylogenomic analyses.</title>
        <authorList>
            <consortium name="Lawrence Berkeley National Laboratory"/>
            <person name="Van Ingen-Buijs V.A."/>
            <person name="Van Westerhoven A.C."/>
            <person name="Haridas S."/>
            <person name="Skiadas P."/>
            <person name="Martin F."/>
            <person name="Groenewald J.Z."/>
            <person name="Crous P.W."/>
            <person name="Seidl M.F."/>
        </authorList>
    </citation>
    <scope>NUCLEOTIDE SEQUENCE [LARGE SCALE GENOMIC DNA]</scope>
    <source>
        <strain evidence="4 5">CBS 123374</strain>
    </source>
</reference>
<feature type="region of interest" description="Disordered" evidence="2">
    <location>
        <begin position="278"/>
        <end position="311"/>
    </location>
</feature>